<feature type="chain" id="PRO_5013184524" evidence="1">
    <location>
        <begin position="21"/>
        <end position="280"/>
    </location>
</feature>
<dbReference type="Proteomes" id="UP000192761">
    <property type="component" value="Unassembled WGS sequence"/>
</dbReference>
<evidence type="ECO:0000313" key="3">
    <source>
        <dbReference type="Proteomes" id="UP000192761"/>
    </source>
</evidence>
<evidence type="ECO:0000256" key="1">
    <source>
        <dbReference type="SAM" id="SignalP"/>
    </source>
</evidence>
<dbReference type="AlphaFoldDB" id="A0A1W1XQN4"/>
<gene>
    <name evidence="2" type="ORF">SAMN02745857_02427</name>
</gene>
<reference evidence="2 3" key="1">
    <citation type="submission" date="2017-04" db="EMBL/GenBank/DDBJ databases">
        <authorList>
            <person name="Afonso C.L."/>
            <person name="Miller P.J."/>
            <person name="Scott M.A."/>
            <person name="Spackman E."/>
            <person name="Goraichik I."/>
            <person name="Dimitrov K.M."/>
            <person name="Suarez D.L."/>
            <person name="Swayne D.E."/>
        </authorList>
    </citation>
    <scope>NUCLEOTIDE SEQUENCE [LARGE SCALE GENOMIC DNA]</scope>
    <source>
        <strain evidence="2 3">DSM 23236</strain>
    </source>
</reference>
<evidence type="ECO:0000313" key="2">
    <source>
        <dbReference type="EMBL" id="SMC26216.1"/>
    </source>
</evidence>
<dbReference type="EMBL" id="FWXD01000013">
    <property type="protein sequence ID" value="SMC26216.1"/>
    <property type="molecule type" value="Genomic_DNA"/>
</dbReference>
<dbReference type="RefSeq" id="WP_084091066.1">
    <property type="nucleotide sequence ID" value="NZ_FWXD01000013.1"/>
</dbReference>
<keyword evidence="3" id="KW-1185">Reference proteome</keyword>
<protein>
    <submittedName>
        <fullName evidence="2">Uncharacterized protein</fullName>
    </submittedName>
</protein>
<dbReference type="PROSITE" id="PS51257">
    <property type="entry name" value="PROKAR_LIPOPROTEIN"/>
    <property type="match status" value="1"/>
</dbReference>
<feature type="signal peptide" evidence="1">
    <location>
        <begin position="1"/>
        <end position="20"/>
    </location>
</feature>
<proteinExistence type="predicted"/>
<accession>A0A1W1XQN4</accession>
<organism evidence="2 3">
    <name type="scientific">Andreprevotia lacus DSM 23236</name>
    <dbReference type="NCBI Taxonomy" id="1121001"/>
    <lineage>
        <taxon>Bacteria</taxon>
        <taxon>Pseudomonadati</taxon>
        <taxon>Pseudomonadota</taxon>
        <taxon>Betaproteobacteria</taxon>
        <taxon>Neisseriales</taxon>
        <taxon>Chitinibacteraceae</taxon>
        <taxon>Andreprevotia</taxon>
    </lineage>
</organism>
<sequence length="280" mass="29511">MRLSLPVLLLALCIPPLATAACKSGARCKQPPAKPAAATPAAPSVPLTPLGTAGIYDVRYGQFSGVYTLLDDGHFSGVHFIAGRLVGHPHGQLSTANSVDHLEPIAWANFIDDYAQVGAQETNPSFGRSFDATELKVTIKGGFGTFSTSQQEQKTYAMDDNRSLYAQAAPLATLAGNYSGYLRTVGIGKPAEDFKSFQLGSDGHFTVQAVDCSFDGQLTPYKNTGVFEVKVNTAGTQCKLAGQLAGLVTPLQIQASGTRLAVQLDDASNAQTAVFILARK</sequence>
<keyword evidence="1" id="KW-0732">Signal</keyword>
<name>A0A1W1XQN4_9NEIS</name>